<dbReference type="SUPFAM" id="SSF49899">
    <property type="entry name" value="Concanavalin A-like lectins/glucanases"/>
    <property type="match status" value="1"/>
</dbReference>
<accession>A0AA88CXZ4</accession>
<dbReference type="GO" id="GO:0010411">
    <property type="term" value="P:xyloglucan metabolic process"/>
    <property type="evidence" value="ECO:0007669"/>
    <property type="project" value="InterPro"/>
</dbReference>
<reference evidence="10" key="1">
    <citation type="submission" date="2023-07" db="EMBL/GenBank/DDBJ databases">
        <title>draft genome sequence of fig (Ficus carica).</title>
        <authorList>
            <person name="Takahashi T."/>
            <person name="Nishimura K."/>
        </authorList>
    </citation>
    <scope>NUCLEOTIDE SEQUENCE</scope>
</reference>
<dbReference type="Pfam" id="PF06955">
    <property type="entry name" value="XET_C"/>
    <property type="match status" value="1"/>
</dbReference>
<dbReference type="GO" id="GO:0071555">
    <property type="term" value="P:cell wall organization"/>
    <property type="evidence" value="ECO:0007669"/>
    <property type="project" value="UniProtKB-KW"/>
</dbReference>
<comment type="PTM">
    <text evidence="8">Contains at least one intrachain disulfide bond essential for its enzymatic activity.</text>
</comment>
<dbReference type="Gene3D" id="2.60.120.200">
    <property type="match status" value="2"/>
</dbReference>
<dbReference type="InterPro" id="IPR013320">
    <property type="entry name" value="ConA-like_dom_sf"/>
</dbReference>
<dbReference type="EC" id="2.4.1.207" evidence="8"/>
<keyword evidence="5 8" id="KW-0378">Hydrolase</keyword>
<evidence type="ECO:0000256" key="4">
    <source>
        <dbReference type="ARBA" id="ARBA00022679"/>
    </source>
</evidence>
<evidence type="ECO:0000259" key="9">
    <source>
        <dbReference type="PROSITE" id="PS51762"/>
    </source>
</evidence>
<evidence type="ECO:0000256" key="2">
    <source>
        <dbReference type="ARBA" id="ARBA00022523"/>
    </source>
</evidence>
<dbReference type="GO" id="GO:0004553">
    <property type="term" value="F:hydrolase activity, hydrolyzing O-glycosyl compounds"/>
    <property type="evidence" value="ECO:0007669"/>
    <property type="project" value="InterPro"/>
</dbReference>
<evidence type="ECO:0000256" key="1">
    <source>
        <dbReference type="ARBA" id="ARBA00022512"/>
    </source>
</evidence>
<evidence type="ECO:0000256" key="3">
    <source>
        <dbReference type="ARBA" id="ARBA00022525"/>
    </source>
</evidence>
<comment type="similarity">
    <text evidence="8">Belongs to the glycosyl hydrolase 16 family.</text>
</comment>
<keyword evidence="4 8" id="KW-0808">Transferase</keyword>
<keyword evidence="7 8" id="KW-0326">Glycosidase</keyword>
<dbReference type="AlphaFoldDB" id="A0AA88CXZ4"/>
<dbReference type="PIRSF" id="PIRSF005604">
    <property type="entry name" value="XET"/>
    <property type="match status" value="1"/>
</dbReference>
<keyword evidence="2 8" id="KW-0052">Apoplast</keyword>
<evidence type="ECO:0000256" key="5">
    <source>
        <dbReference type="ARBA" id="ARBA00022801"/>
    </source>
</evidence>
<keyword evidence="3 8" id="KW-0964">Secreted</keyword>
<dbReference type="InterPro" id="IPR044791">
    <property type="entry name" value="Beta-glucanase/XTH"/>
</dbReference>
<dbReference type="GO" id="GO:0042546">
    <property type="term" value="P:cell wall biogenesis"/>
    <property type="evidence" value="ECO:0007669"/>
    <property type="project" value="InterPro"/>
</dbReference>
<comment type="caution">
    <text evidence="10">The sequence shown here is derived from an EMBL/GenBank/DDBJ whole genome shotgun (WGS) entry which is preliminary data.</text>
</comment>
<dbReference type="Proteomes" id="UP001187192">
    <property type="component" value="Unassembled WGS sequence"/>
</dbReference>
<evidence type="ECO:0000256" key="7">
    <source>
        <dbReference type="ARBA" id="ARBA00023295"/>
    </source>
</evidence>
<keyword evidence="11" id="KW-1185">Reference proteome</keyword>
<comment type="function">
    <text evidence="8">Catalyzes xyloglucan endohydrolysis (XEH) and/or endotransglycosylation (XET). Cleaves and religates xyloglucan polymers, an essential constituent of the primary cell wall, and thereby participates in cell wall construction of growing tissues.</text>
</comment>
<dbReference type="EMBL" id="BTGU01000009">
    <property type="protein sequence ID" value="GMN39233.1"/>
    <property type="molecule type" value="Genomic_DNA"/>
</dbReference>
<sequence>MVPSSNADWPPSPGYWPSTKFRTISFYKGYTNLWGPSHQRADQTALTIWLDSSSGSGFKSNRPFRSGYFGADIRLQPGYTAGVITAFYTNVYIRGSGDGKIIGREMKFHLWFDPTRAFHHYAILWSPKEIIFLVDDVPIRRYPRKSATTFPLRPMWVYGSIWDASTWATEDGKYKADYRYQPFVAQYTNFKAGGCSAYAPLWCRPVSASPFRSGGLTQQQYRAMRWVQRYHMVYDYCKDYKRDHSLTPECWR</sequence>
<dbReference type="Pfam" id="PF00722">
    <property type="entry name" value="Glyco_hydro_16"/>
    <property type="match status" value="1"/>
</dbReference>
<protein>
    <recommendedName>
        <fullName evidence="8">Xyloglucan endotransglucosylase/hydrolase</fullName>
        <ecNumber evidence="8">2.4.1.207</ecNumber>
    </recommendedName>
</protein>
<dbReference type="PROSITE" id="PS51762">
    <property type="entry name" value="GH16_2"/>
    <property type="match status" value="1"/>
</dbReference>
<dbReference type="InterPro" id="IPR000757">
    <property type="entry name" value="Beta-glucanase-like"/>
</dbReference>
<evidence type="ECO:0000256" key="6">
    <source>
        <dbReference type="ARBA" id="ARBA00023157"/>
    </source>
</evidence>
<dbReference type="GO" id="GO:0048046">
    <property type="term" value="C:apoplast"/>
    <property type="evidence" value="ECO:0007669"/>
    <property type="project" value="UniProtKB-SubCell"/>
</dbReference>
<keyword evidence="8" id="KW-0961">Cell wall biogenesis/degradation</keyword>
<evidence type="ECO:0000313" key="11">
    <source>
        <dbReference type="Proteomes" id="UP001187192"/>
    </source>
</evidence>
<evidence type="ECO:0000256" key="8">
    <source>
        <dbReference type="RuleBase" id="RU361120"/>
    </source>
</evidence>
<evidence type="ECO:0000313" key="10">
    <source>
        <dbReference type="EMBL" id="GMN39233.1"/>
    </source>
</evidence>
<keyword evidence="1 8" id="KW-0134">Cell wall</keyword>
<dbReference type="InterPro" id="IPR010713">
    <property type="entry name" value="XET_C"/>
</dbReference>
<dbReference type="GO" id="GO:0016762">
    <property type="term" value="F:xyloglucan:xyloglucosyl transferase activity"/>
    <property type="evidence" value="ECO:0007669"/>
    <property type="project" value="UniProtKB-EC"/>
</dbReference>
<gene>
    <name evidence="10" type="ORF">TIFTF001_008461</name>
</gene>
<keyword evidence="6" id="KW-1015">Disulfide bond</keyword>
<organism evidence="10 11">
    <name type="scientific">Ficus carica</name>
    <name type="common">Common fig</name>
    <dbReference type="NCBI Taxonomy" id="3494"/>
    <lineage>
        <taxon>Eukaryota</taxon>
        <taxon>Viridiplantae</taxon>
        <taxon>Streptophyta</taxon>
        <taxon>Embryophyta</taxon>
        <taxon>Tracheophyta</taxon>
        <taxon>Spermatophyta</taxon>
        <taxon>Magnoliopsida</taxon>
        <taxon>eudicotyledons</taxon>
        <taxon>Gunneridae</taxon>
        <taxon>Pentapetalae</taxon>
        <taxon>rosids</taxon>
        <taxon>fabids</taxon>
        <taxon>Rosales</taxon>
        <taxon>Moraceae</taxon>
        <taxon>Ficeae</taxon>
        <taxon>Ficus</taxon>
    </lineage>
</organism>
<proteinExistence type="inferred from homology"/>
<dbReference type="PANTHER" id="PTHR31062">
    <property type="entry name" value="XYLOGLUCAN ENDOTRANSGLUCOSYLASE/HYDROLASE PROTEIN 8-RELATED"/>
    <property type="match status" value="1"/>
</dbReference>
<dbReference type="InterPro" id="IPR016455">
    <property type="entry name" value="XTH"/>
</dbReference>
<comment type="subcellular location">
    <subcellularLocation>
        <location evidence="8">Secreted</location>
        <location evidence="8">Cell wall</location>
    </subcellularLocation>
    <subcellularLocation>
        <location evidence="8">Secreted</location>
        <location evidence="8">Extracellular space</location>
        <location evidence="8">Apoplast</location>
    </subcellularLocation>
</comment>
<feature type="domain" description="GH16" evidence="9">
    <location>
        <begin position="1"/>
        <end position="187"/>
    </location>
</feature>
<name>A0AA88CXZ4_FICCA</name>